<organism evidence="1 2">
    <name type="scientific">Yarrowia lipolytica</name>
    <name type="common">Candida lipolytica</name>
    <dbReference type="NCBI Taxonomy" id="4952"/>
    <lineage>
        <taxon>Eukaryota</taxon>
        <taxon>Fungi</taxon>
        <taxon>Dikarya</taxon>
        <taxon>Ascomycota</taxon>
        <taxon>Saccharomycotina</taxon>
        <taxon>Dipodascomycetes</taxon>
        <taxon>Dipodascales</taxon>
        <taxon>Dipodascales incertae sedis</taxon>
        <taxon>Yarrowia</taxon>
    </lineage>
</organism>
<dbReference type="EMBL" id="KZ858983">
    <property type="protein sequence ID" value="RDW26227.1"/>
    <property type="molecule type" value="Genomic_DNA"/>
</dbReference>
<dbReference type="AlphaFoldDB" id="A0A371C7D2"/>
<protein>
    <submittedName>
        <fullName evidence="1">Uncharacterized protein</fullName>
    </submittedName>
</protein>
<accession>A0A371C7D2</accession>
<evidence type="ECO:0000313" key="1">
    <source>
        <dbReference type="EMBL" id="RDW26227.1"/>
    </source>
</evidence>
<gene>
    <name evidence="1" type="ORF">B0I71DRAFT_33324</name>
</gene>
<proteinExistence type="predicted"/>
<reference evidence="1 2" key="1">
    <citation type="submission" date="2018-07" db="EMBL/GenBank/DDBJ databases">
        <title>Draft Genome Assemblies for Five Robust Yarrowia lipolytica Strains Exhibiting High Lipid Production and Pentose Sugar Utilization and Sugar Alcohol Secretion from Undetoxified Lignocellulosic Biomass Hydrolysates.</title>
        <authorList>
            <consortium name="DOE Joint Genome Institute"/>
            <person name="Walker C."/>
            <person name="Ryu S."/>
            <person name="Na H."/>
            <person name="Zane M."/>
            <person name="LaButti K."/>
            <person name="Lipzen A."/>
            <person name="Haridas S."/>
            <person name="Barry K."/>
            <person name="Grigoriev I.V."/>
            <person name="Quarterman J."/>
            <person name="Slininger P."/>
            <person name="Dien B."/>
            <person name="Trinh C.T."/>
        </authorList>
    </citation>
    <scope>NUCLEOTIDE SEQUENCE [LARGE SCALE GENOMIC DNA]</scope>
    <source>
        <strain evidence="1 2">YB392</strain>
    </source>
</reference>
<sequence length="122" mass="13091">MPSIVLLAPPCTSLHLLAPPCTSAPCPKIHHGVFALVFAPILQLRKYKYGPNSALKRHCGGLVGYKTICQPQSVSTETLSGRGMSGRVWGGLKEPVCVPDCAWQTDVSGHVKHLEIDANNGY</sequence>
<name>A0A371C7D2_YARLL</name>
<evidence type="ECO:0000313" key="2">
    <source>
        <dbReference type="Proteomes" id="UP000256601"/>
    </source>
</evidence>
<dbReference type="Proteomes" id="UP000256601">
    <property type="component" value="Unassembled WGS sequence"/>
</dbReference>